<dbReference type="EMBL" id="JACHBK010000003">
    <property type="protein sequence ID" value="MBB5535015.1"/>
    <property type="molecule type" value="Genomic_DNA"/>
</dbReference>
<dbReference type="RefSeq" id="WP_018324409.1">
    <property type="nucleotide sequence ID" value="NZ_JACHBK010000003.1"/>
</dbReference>
<comment type="caution">
    <text evidence="1">The sequence shown here is derived from an EMBL/GenBank/DDBJ whole genome shotgun (WGS) entry which is preliminary data.</text>
</comment>
<dbReference type="Proteomes" id="UP000585507">
    <property type="component" value="Unassembled WGS sequence"/>
</dbReference>
<dbReference type="AlphaFoldDB" id="A0A7W8U8X6"/>
<gene>
    <name evidence="1" type="ORF">GGD55_001698</name>
</gene>
<protein>
    <submittedName>
        <fullName evidence="1">Uncharacterized protein</fullName>
    </submittedName>
</protein>
<proteinExistence type="predicted"/>
<keyword evidence="2" id="KW-1185">Reference proteome</keyword>
<accession>A0A7W8U8X6</accession>
<reference evidence="1 2" key="1">
    <citation type="submission" date="2020-08" db="EMBL/GenBank/DDBJ databases">
        <title>Genomic Encyclopedia of Type Strains, Phase IV (KMG-V): Genome sequencing to study the core and pangenomes of soil and plant-associated prokaryotes.</title>
        <authorList>
            <person name="Whitman W."/>
        </authorList>
    </citation>
    <scope>NUCLEOTIDE SEQUENCE [LARGE SCALE GENOMIC DNA]</scope>
    <source>
        <strain evidence="1 2">SEMIA 4084</strain>
    </source>
</reference>
<evidence type="ECO:0000313" key="2">
    <source>
        <dbReference type="Proteomes" id="UP000585507"/>
    </source>
</evidence>
<organism evidence="1 2">
    <name type="scientific">Rhizobium giardinii</name>
    <dbReference type="NCBI Taxonomy" id="56731"/>
    <lineage>
        <taxon>Bacteria</taxon>
        <taxon>Pseudomonadati</taxon>
        <taxon>Pseudomonadota</taxon>
        <taxon>Alphaproteobacteria</taxon>
        <taxon>Hyphomicrobiales</taxon>
        <taxon>Rhizobiaceae</taxon>
        <taxon>Rhizobium/Agrobacterium group</taxon>
        <taxon>Rhizobium</taxon>
    </lineage>
</organism>
<sequence length="88" mass="10278">MEYDTGLAKRAFPARTQDIDELAARCENFRDLCNDFALADELKRTWETSTAPERDERYAESAELFESLRKEIEEMVEKAKIVPFSGRR</sequence>
<evidence type="ECO:0000313" key="1">
    <source>
        <dbReference type="EMBL" id="MBB5535015.1"/>
    </source>
</evidence>
<name>A0A7W8U8X6_9HYPH</name>